<dbReference type="Pfam" id="PF05090">
    <property type="entry name" value="HTTM"/>
    <property type="match status" value="1"/>
</dbReference>
<dbReference type="InterPro" id="IPR053934">
    <property type="entry name" value="HTTM_dom"/>
</dbReference>
<comment type="subcellular location">
    <subcellularLocation>
        <location evidence="1">Endomembrane system</location>
        <topology evidence="1">Multi-pass membrane protein</topology>
    </subcellularLocation>
</comment>
<dbReference type="GO" id="GO:0008488">
    <property type="term" value="F:gamma-glutamyl carboxylase activity"/>
    <property type="evidence" value="ECO:0007669"/>
    <property type="project" value="InterPro"/>
</dbReference>
<dbReference type="SMART" id="SM00752">
    <property type="entry name" value="HTTM"/>
    <property type="match status" value="1"/>
</dbReference>
<keyword evidence="2 7" id="KW-0812">Transmembrane</keyword>
<feature type="transmembrane region" description="Helical" evidence="7">
    <location>
        <begin position="12"/>
        <end position="38"/>
    </location>
</feature>
<gene>
    <name evidence="9" type="ORF">SAMN04487893_11272</name>
</gene>
<evidence type="ECO:0000256" key="6">
    <source>
        <dbReference type="ARBA" id="ARBA00023239"/>
    </source>
</evidence>
<feature type="transmembrane region" description="Helical" evidence="7">
    <location>
        <begin position="281"/>
        <end position="304"/>
    </location>
</feature>
<evidence type="ECO:0000256" key="3">
    <source>
        <dbReference type="ARBA" id="ARBA00022989"/>
    </source>
</evidence>
<sequence length="434" mass="50898">MLKKALTPIDNAPLVLFRIVFGFLFVCESFGAIATGWVKSNLVDVQMTFSHIYMDWLQPLPGLGMYFYFAFMGLVSIAVMLGYRYRWSMILLTLLWSGVYYMQKTSYNNHYYLMVVICIYMCFLPAHRYASLDVKQGRVKEVLAMPTYSSWILITQIALVYIYGTVAKFYPDWLDGTFVRLMYSSINAPEFFKEIFTEPWFYLTISYLGILYDGLIIPLLLCKRTRTWAVIASLVFHVFNSITLQIGVFPYFALSFALFFYDPEFIREKFLKKKPKMYPGDYSFSIPIWKAVFLSVFMLFQLLLPLRHYIIADDVIWTDEGHRLSWRMMLRSRSGYTYFNVVEKESGKKSQYPLEDKLSSKQRARLTTADMIWQMAQIIKKEYADKGLDVAVYADSWVSINGREYSMFIDDSVDLASVSWSYFGHNEWILPKPF</sequence>
<dbReference type="PANTHER" id="PTHR12639:SF7">
    <property type="entry name" value="HTTM DOMAIN-CONTAINING PROTEIN"/>
    <property type="match status" value="1"/>
</dbReference>
<proteinExistence type="predicted"/>
<dbReference type="GO" id="GO:0019842">
    <property type="term" value="F:vitamin binding"/>
    <property type="evidence" value="ECO:0007669"/>
    <property type="project" value="TreeGrafter"/>
</dbReference>
<name>A0A1I3T559_9FLAO</name>
<evidence type="ECO:0000256" key="1">
    <source>
        <dbReference type="ARBA" id="ARBA00004127"/>
    </source>
</evidence>
<keyword evidence="4 7" id="KW-0472">Membrane</keyword>
<feature type="transmembrane region" description="Helical" evidence="7">
    <location>
        <begin position="58"/>
        <end position="80"/>
    </location>
</feature>
<evidence type="ECO:0000256" key="4">
    <source>
        <dbReference type="ARBA" id="ARBA00023136"/>
    </source>
</evidence>
<accession>A0A1I3T559</accession>
<feature type="transmembrane region" description="Helical" evidence="7">
    <location>
        <begin position="109"/>
        <end position="130"/>
    </location>
</feature>
<keyword evidence="6" id="KW-0456">Lyase</keyword>
<keyword evidence="5" id="KW-1015">Disulfide bond</keyword>
<dbReference type="OrthoDB" id="341137at2"/>
<feature type="transmembrane region" description="Helical" evidence="7">
    <location>
        <begin position="142"/>
        <end position="164"/>
    </location>
</feature>
<protein>
    <submittedName>
        <fullName evidence="9">Vitamin K-dependent gamma-carboxylase</fullName>
    </submittedName>
</protein>
<dbReference type="InterPro" id="IPR007782">
    <property type="entry name" value="VKG_COase"/>
</dbReference>
<dbReference type="EMBL" id="FORU01000012">
    <property type="protein sequence ID" value="SFJ65760.1"/>
    <property type="molecule type" value="Genomic_DNA"/>
</dbReference>
<keyword evidence="3 7" id="KW-1133">Transmembrane helix</keyword>
<dbReference type="Proteomes" id="UP000243887">
    <property type="component" value="Unassembled WGS sequence"/>
</dbReference>
<dbReference type="AlphaFoldDB" id="A0A1I3T559"/>
<reference evidence="10" key="1">
    <citation type="submission" date="2016-10" db="EMBL/GenBank/DDBJ databases">
        <authorList>
            <person name="Varghese N."/>
            <person name="Submissions S."/>
        </authorList>
    </citation>
    <scope>NUCLEOTIDE SEQUENCE [LARGE SCALE GENOMIC DNA]</scope>
    <source>
        <strain evidence="10">DSM 26542</strain>
    </source>
</reference>
<evidence type="ECO:0000256" key="7">
    <source>
        <dbReference type="SAM" id="Phobius"/>
    </source>
</evidence>
<dbReference type="InterPro" id="IPR053935">
    <property type="entry name" value="VKGC_lumenal_dom"/>
</dbReference>
<dbReference type="PANTHER" id="PTHR12639">
    <property type="entry name" value="VITAMIN K-DEPENDENT GAMMA-CARBOXYLASE"/>
    <property type="match status" value="1"/>
</dbReference>
<dbReference type="RefSeq" id="WP_090679972.1">
    <property type="nucleotide sequence ID" value="NZ_FORU01000012.1"/>
</dbReference>
<organism evidence="9 10">
    <name type="scientific">Myroides guanonis</name>
    <dbReference type="NCBI Taxonomy" id="1150112"/>
    <lineage>
        <taxon>Bacteria</taxon>
        <taxon>Pseudomonadati</taxon>
        <taxon>Bacteroidota</taxon>
        <taxon>Flavobacteriia</taxon>
        <taxon>Flavobacteriales</taxon>
        <taxon>Flavobacteriaceae</taxon>
        <taxon>Myroides</taxon>
    </lineage>
</organism>
<evidence type="ECO:0000313" key="9">
    <source>
        <dbReference type="EMBL" id="SFJ65760.1"/>
    </source>
</evidence>
<evidence type="ECO:0000313" key="10">
    <source>
        <dbReference type="Proteomes" id="UP000243887"/>
    </source>
</evidence>
<dbReference type="Pfam" id="PF22777">
    <property type="entry name" value="VKGC_lumenal_dom"/>
    <property type="match status" value="1"/>
</dbReference>
<feature type="transmembrane region" description="Helical" evidence="7">
    <location>
        <begin position="234"/>
        <end position="261"/>
    </location>
</feature>
<feature type="transmembrane region" description="Helical" evidence="7">
    <location>
        <begin position="200"/>
        <end position="222"/>
    </location>
</feature>
<dbReference type="STRING" id="1150112.SAMN04487893_11272"/>
<keyword evidence="10" id="KW-1185">Reference proteome</keyword>
<evidence type="ECO:0000256" key="2">
    <source>
        <dbReference type="ARBA" id="ARBA00022692"/>
    </source>
</evidence>
<dbReference type="InterPro" id="IPR011020">
    <property type="entry name" value="HTTM-like"/>
</dbReference>
<evidence type="ECO:0000256" key="5">
    <source>
        <dbReference type="ARBA" id="ARBA00023157"/>
    </source>
</evidence>
<dbReference type="GO" id="GO:0012505">
    <property type="term" value="C:endomembrane system"/>
    <property type="evidence" value="ECO:0007669"/>
    <property type="project" value="UniProtKB-SubCell"/>
</dbReference>
<feature type="domain" description="HTTM-like" evidence="8">
    <location>
        <begin position="6"/>
        <end position="265"/>
    </location>
</feature>
<evidence type="ECO:0000259" key="8">
    <source>
        <dbReference type="SMART" id="SM00752"/>
    </source>
</evidence>